<dbReference type="InterPro" id="IPR010281">
    <property type="entry name" value="DUF885"/>
</dbReference>
<dbReference type="Proteomes" id="UP001497623">
    <property type="component" value="Unassembled WGS sequence"/>
</dbReference>
<proteinExistence type="predicted"/>
<dbReference type="Pfam" id="PF05960">
    <property type="entry name" value="DUF885"/>
    <property type="match status" value="1"/>
</dbReference>
<evidence type="ECO:0000313" key="1">
    <source>
        <dbReference type="EMBL" id="CAL4164334.1"/>
    </source>
</evidence>
<dbReference type="PANTHER" id="PTHR33361">
    <property type="entry name" value="GLR0591 PROTEIN"/>
    <property type="match status" value="1"/>
</dbReference>
<protein>
    <recommendedName>
        <fullName evidence="3">DUF885 domain-containing protein</fullName>
    </recommendedName>
</protein>
<sequence>MEGVHQDFERLVNWMILDAADDFNKLLSRYEALPAQIDQVMILMATGVDQGIVNHDIAMKSVDLTLEDMLVSDPRNSTLYKPFTTFPEGITQAEAEDFQLRAQQIIARNIIPAFERLKNYIKDSYVTRPNIAVTSLPDGEALYQQLLRFHTTTSLTPQEIHSIGLSEVSRIEDEMAEIVAEVGYDMTVPEFSAMIKNYPSFFYDNPEDLLEEFQNICFNEVPSQLESLFKNVPNSTLIIEGDDSPDGIGALYWGPTYDGSRPGVFYVNTYNYDAQPKYEMVTLSLHEGSPGHHLQKSYSVESSNTPFFRRVMDDLNYGMAPSRFPTNTAYTEGWGLYAEALGFDMALFNDPYDRYGHYSDEIFRACRLVVDTGIHALGWSRQQAVDYVFLHTVLALEEVENEIDRYITWPGQALGYKIGGLKIQELRHKAELALGTNFDIKGFHNIVLDASGPLDIVEDEVDAWIQKY</sequence>
<comment type="caution">
    <text evidence="1">The sequence shown here is derived from an EMBL/GenBank/DDBJ whole genome shotgun (WGS) entry which is preliminary data.</text>
</comment>
<name>A0AAV2S502_MEGNR</name>
<evidence type="ECO:0000313" key="2">
    <source>
        <dbReference type="Proteomes" id="UP001497623"/>
    </source>
</evidence>
<dbReference type="PANTHER" id="PTHR33361:SF2">
    <property type="entry name" value="DUF885 DOMAIN-CONTAINING PROTEIN"/>
    <property type="match status" value="1"/>
</dbReference>
<dbReference type="EMBL" id="CAXKWB010046833">
    <property type="protein sequence ID" value="CAL4164334.1"/>
    <property type="molecule type" value="Genomic_DNA"/>
</dbReference>
<evidence type="ECO:0008006" key="3">
    <source>
        <dbReference type="Google" id="ProtNLM"/>
    </source>
</evidence>
<gene>
    <name evidence="1" type="ORF">MNOR_LOCUS33122</name>
</gene>
<dbReference type="AlphaFoldDB" id="A0AAV2S502"/>
<organism evidence="1 2">
    <name type="scientific">Meganyctiphanes norvegica</name>
    <name type="common">Northern krill</name>
    <name type="synonym">Thysanopoda norvegica</name>
    <dbReference type="NCBI Taxonomy" id="48144"/>
    <lineage>
        <taxon>Eukaryota</taxon>
        <taxon>Metazoa</taxon>
        <taxon>Ecdysozoa</taxon>
        <taxon>Arthropoda</taxon>
        <taxon>Crustacea</taxon>
        <taxon>Multicrustacea</taxon>
        <taxon>Malacostraca</taxon>
        <taxon>Eumalacostraca</taxon>
        <taxon>Eucarida</taxon>
        <taxon>Euphausiacea</taxon>
        <taxon>Euphausiidae</taxon>
        <taxon>Meganyctiphanes</taxon>
    </lineage>
</organism>
<accession>A0AAV2S502</accession>
<reference evidence="1 2" key="1">
    <citation type="submission" date="2024-05" db="EMBL/GenBank/DDBJ databases">
        <authorList>
            <person name="Wallberg A."/>
        </authorList>
    </citation>
    <scope>NUCLEOTIDE SEQUENCE [LARGE SCALE GENOMIC DNA]</scope>
</reference>
<keyword evidence="2" id="KW-1185">Reference proteome</keyword>